<sequence>ITHTHEPGHNEPLSFPQHACKHSNALHLFPDKRWELATRMTALDSDSLTGLPALAAAKPFVKGYATYLGHLAKTDPRLTHACFDVGEVMRFDGRA</sequence>
<organism evidence="1 2">
    <name type="scientific">Mycena citricolor</name>
    <dbReference type="NCBI Taxonomy" id="2018698"/>
    <lineage>
        <taxon>Eukaryota</taxon>
        <taxon>Fungi</taxon>
        <taxon>Dikarya</taxon>
        <taxon>Basidiomycota</taxon>
        <taxon>Agaricomycotina</taxon>
        <taxon>Agaricomycetes</taxon>
        <taxon>Agaricomycetidae</taxon>
        <taxon>Agaricales</taxon>
        <taxon>Marasmiineae</taxon>
        <taxon>Mycenaceae</taxon>
        <taxon>Mycena</taxon>
    </lineage>
</organism>
<protein>
    <submittedName>
        <fullName evidence="1">Uncharacterized protein</fullName>
    </submittedName>
</protein>
<dbReference type="AlphaFoldDB" id="A0AAD2JU83"/>
<name>A0AAD2JU83_9AGAR</name>
<dbReference type="Proteomes" id="UP001295794">
    <property type="component" value="Unassembled WGS sequence"/>
</dbReference>
<feature type="non-terminal residue" evidence="1">
    <location>
        <position position="1"/>
    </location>
</feature>
<gene>
    <name evidence="1" type="ORF">MYCIT1_LOCUS542</name>
</gene>
<accession>A0AAD2JU83</accession>
<evidence type="ECO:0000313" key="1">
    <source>
        <dbReference type="EMBL" id="CAK5262091.1"/>
    </source>
</evidence>
<keyword evidence="2" id="KW-1185">Reference proteome</keyword>
<dbReference type="EMBL" id="CAVNYO010000008">
    <property type="protein sequence ID" value="CAK5262091.1"/>
    <property type="molecule type" value="Genomic_DNA"/>
</dbReference>
<evidence type="ECO:0000313" key="2">
    <source>
        <dbReference type="Proteomes" id="UP001295794"/>
    </source>
</evidence>
<proteinExistence type="predicted"/>
<comment type="caution">
    <text evidence="1">The sequence shown here is derived from an EMBL/GenBank/DDBJ whole genome shotgun (WGS) entry which is preliminary data.</text>
</comment>
<reference evidence="1" key="1">
    <citation type="submission" date="2023-11" db="EMBL/GenBank/DDBJ databases">
        <authorList>
            <person name="De Vega J J."/>
            <person name="De Vega J J."/>
        </authorList>
    </citation>
    <scope>NUCLEOTIDE SEQUENCE</scope>
</reference>